<keyword evidence="5" id="KW-1185">Reference proteome</keyword>
<dbReference type="GO" id="GO:0005615">
    <property type="term" value="C:extracellular space"/>
    <property type="evidence" value="ECO:0007669"/>
    <property type="project" value="InterPro"/>
</dbReference>
<organism evidence="4 5">
    <name type="scientific">Dreissena polymorpha</name>
    <name type="common">Zebra mussel</name>
    <name type="synonym">Mytilus polymorpha</name>
    <dbReference type="NCBI Taxonomy" id="45954"/>
    <lineage>
        <taxon>Eukaryota</taxon>
        <taxon>Metazoa</taxon>
        <taxon>Spiralia</taxon>
        <taxon>Lophotrochozoa</taxon>
        <taxon>Mollusca</taxon>
        <taxon>Bivalvia</taxon>
        <taxon>Autobranchia</taxon>
        <taxon>Heteroconchia</taxon>
        <taxon>Euheterodonta</taxon>
        <taxon>Imparidentia</taxon>
        <taxon>Neoheterodontei</taxon>
        <taxon>Myida</taxon>
        <taxon>Dreissenoidea</taxon>
        <taxon>Dreissenidae</taxon>
        <taxon>Dreissena</taxon>
    </lineage>
</organism>
<evidence type="ECO:0000313" key="5">
    <source>
        <dbReference type="Proteomes" id="UP000828390"/>
    </source>
</evidence>
<dbReference type="Proteomes" id="UP000828390">
    <property type="component" value="Unassembled WGS sequence"/>
</dbReference>
<dbReference type="Gene3D" id="2.60.40.690">
    <property type="entry name" value="Alpha-macroglobulin, receptor-binding domain"/>
    <property type="match status" value="1"/>
</dbReference>
<dbReference type="InterPro" id="IPR050473">
    <property type="entry name" value="A2M/Complement_sys"/>
</dbReference>
<feature type="domain" description="Alpha-macroglobulin receptor-binding" evidence="3">
    <location>
        <begin position="215"/>
        <end position="299"/>
    </location>
</feature>
<dbReference type="PANTHER" id="PTHR11412">
    <property type="entry name" value="MACROGLOBULIN / COMPLEMENT"/>
    <property type="match status" value="1"/>
</dbReference>
<dbReference type="InterPro" id="IPR011626">
    <property type="entry name" value="Alpha-macroglobulin_TED"/>
</dbReference>
<keyword evidence="1" id="KW-0732">Signal</keyword>
<dbReference type="Pfam" id="PF07678">
    <property type="entry name" value="TED_complement"/>
    <property type="match status" value="1"/>
</dbReference>
<name>A0A9D4K9B6_DREPO</name>
<dbReference type="InterPro" id="IPR009048">
    <property type="entry name" value="A-macroglobulin_rcpt-bd"/>
</dbReference>
<dbReference type="Pfam" id="PF07677">
    <property type="entry name" value="A2M_recep"/>
    <property type="match status" value="1"/>
</dbReference>
<dbReference type="SMART" id="SM01361">
    <property type="entry name" value="A2M_recep"/>
    <property type="match status" value="1"/>
</dbReference>
<keyword evidence="2" id="KW-0882">Thioester bond</keyword>
<dbReference type="InterPro" id="IPR008930">
    <property type="entry name" value="Terpenoid_cyclase/PrenylTrfase"/>
</dbReference>
<dbReference type="AlphaFoldDB" id="A0A9D4K9B6"/>
<dbReference type="InterPro" id="IPR036595">
    <property type="entry name" value="A-macroglobulin_rcpt-bd_sf"/>
</dbReference>
<proteinExistence type="predicted"/>
<reference evidence="4" key="1">
    <citation type="journal article" date="2019" name="bioRxiv">
        <title>The Genome of the Zebra Mussel, Dreissena polymorpha: A Resource for Invasive Species Research.</title>
        <authorList>
            <person name="McCartney M.A."/>
            <person name="Auch B."/>
            <person name="Kono T."/>
            <person name="Mallez S."/>
            <person name="Zhang Y."/>
            <person name="Obille A."/>
            <person name="Becker A."/>
            <person name="Abrahante J.E."/>
            <person name="Garbe J."/>
            <person name="Badalamenti J.P."/>
            <person name="Herman A."/>
            <person name="Mangelson H."/>
            <person name="Liachko I."/>
            <person name="Sullivan S."/>
            <person name="Sone E.D."/>
            <person name="Koren S."/>
            <person name="Silverstein K.A.T."/>
            <person name="Beckman K.B."/>
            <person name="Gohl D.M."/>
        </authorList>
    </citation>
    <scope>NUCLEOTIDE SEQUENCE</scope>
    <source>
        <strain evidence="4">Duluth1</strain>
        <tissue evidence="4">Whole animal</tissue>
    </source>
</reference>
<dbReference type="Gene3D" id="1.50.10.20">
    <property type="match status" value="1"/>
</dbReference>
<evidence type="ECO:0000259" key="3">
    <source>
        <dbReference type="SMART" id="SM01361"/>
    </source>
</evidence>
<accession>A0A9D4K9B6</accession>
<dbReference type="EMBL" id="JAIWYP010000004">
    <property type="protein sequence ID" value="KAH3835368.1"/>
    <property type="molecule type" value="Genomic_DNA"/>
</dbReference>
<evidence type="ECO:0000256" key="2">
    <source>
        <dbReference type="ARBA" id="ARBA00022966"/>
    </source>
</evidence>
<evidence type="ECO:0000313" key="4">
    <source>
        <dbReference type="EMBL" id="KAH3835368.1"/>
    </source>
</evidence>
<sequence length="332" mass="36384">MTTDYEKAISAYALVRNNVNHADFLLNSLESSGNKTSDRDGTYWKNTGSNSLETETTAYVLLTYSVKNDTVKGLPVLQWLVKQRNAYGGFYSSQDTVVGLQALTEFAKLIYSKVVDLTLAIKSKTGGVEKVESMLTLNSANHDVLQFVEFANKVDEVIVQANGSGLALVDINQFYNVKQDEKPPKYILNVTTLEEQANSYTAKVCAAFNIPNSKSNLAIIDVGVVSGFEPWLDQVAVSGNLKRKEEANGRLILYYDEIPSEEVCVYVPARRISAVSGVKPATVVVYSYYNPNERAMKEYLPSNLQSEGVCTSCPNCCSAANTVPLANCGIMP</sequence>
<gene>
    <name evidence="4" type="ORF">DPMN_108714</name>
</gene>
<reference evidence="4" key="2">
    <citation type="submission" date="2020-11" db="EMBL/GenBank/DDBJ databases">
        <authorList>
            <person name="McCartney M.A."/>
            <person name="Auch B."/>
            <person name="Kono T."/>
            <person name="Mallez S."/>
            <person name="Becker A."/>
            <person name="Gohl D.M."/>
            <person name="Silverstein K.A.T."/>
            <person name="Koren S."/>
            <person name="Bechman K.B."/>
            <person name="Herman A."/>
            <person name="Abrahante J.E."/>
            <person name="Garbe J."/>
        </authorList>
    </citation>
    <scope>NUCLEOTIDE SEQUENCE</scope>
    <source>
        <strain evidence="4">Duluth1</strain>
        <tissue evidence="4">Whole animal</tissue>
    </source>
</reference>
<dbReference type="PANTHER" id="PTHR11412:SF136">
    <property type="entry name" value="CD109 ANTIGEN"/>
    <property type="match status" value="1"/>
</dbReference>
<dbReference type="SUPFAM" id="SSF49410">
    <property type="entry name" value="Alpha-macroglobulin receptor domain"/>
    <property type="match status" value="1"/>
</dbReference>
<evidence type="ECO:0000256" key="1">
    <source>
        <dbReference type="ARBA" id="ARBA00022729"/>
    </source>
</evidence>
<dbReference type="SUPFAM" id="SSF48239">
    <property type="entry name" value="Terpenoid cyclases/Protein prenyltransferases"/>
    <property type="match status" value="1"/>
</dbReference>
<protein>
    <recommendedName>
        <fullName evidence="3">Alpha-macroglobulin receptor-binding domain-containing protein</fullName>
    </recommendedName>
</protein>
<comment type="caution">
    <text evidence="4">The sequence shown here is derived from an EMBL/GenBank/DDBJ whole genome shotgun (WGS) entry which is preliminary data.</text>
</comment>
<dbReference type="OrthoDB" id="6159268at2759"/>